<sequence>MTAGTTRTAASTSGVRRSPRDWVLVFGALFVCAWAGNQFSPLLVMYQEQDHFSASTVTAFLGIYVLGLVPALVISGAVADRVGRRPPMIAAVVAALIGSVLIAIGGLGLWVIFLGRMFSGIAVGTATAVGTTWLKELSREPFDQDADASSGARRASLAFTLGSAVGALVAGCIAQWGPWTHVLPFLLHLIVAIPFLLLILRPTETAPARTRRDAGRGRLLVASARHRRFVRIVMICCPWLFIACGLSYGYQPVLLKDAAGGLGLAYGTLLSVIALGTGAAVQPLAKRIDSVSSARGLLVSLGTLIVGIVVMIVAVTEEDLIVGVVASIVFGVGFGIGLTSGLMEVQRIAPPDELARLTGVFYAVAYIGFAMPTVLAALTPPFTTLELLLALIVFLGVSFGAIAVGSRRHLPLN</sequence>
<dbReference type="Pfam" id="PF07690">
    <property type="entry name" value="MFS_1"/>
    <property type="match status" value="1"/>
</dbReference>
<reference evidence="9 10" key="1">
    <citation type="submission" date="2020-08" db="EMBL/GenBank/DDBJ databases">
        <title>Sequencing the genomes of 1000 actinobacteria strains.</title>
        <authorList>
            <person name="Klenk H.-P."/>
        </authorList>
    </citation>
    <scope>NUCLEOTIDE SEQUENCE [LARGE SCALE GENOMIC DNA]</scope>
    <source>
        <strain evidence="9 10">DSM 45298</strain>
    </source>
</reference>
<comment type="caution">
    <text evidence="9">The sequence shown here is derived from an EMBL/GenBank/DDBJ whole genome shotgun (WGS) entry which is preliminary data.</text>
</comment>
<evidence type="ECO:0000256" key="3">
    <source>
        <dbReference type="ARBA" id="ARBA00022475"/>
    </source>
</evidence>
<evidence type="ECO:0000313" key="9">
    <source>
        <dbReference type="EMBL" id="MBB4133905.1"/>
    </source>
</evidence>
<keyword evidence="3" id="KW-1003">Cell membrane</keyword>
<dbReference type="RefSeq" id="WP_183369059.1">
    <property type="nucleotide sequence ID" value="NZ_BAABHL010000021.1"/>
</dbReference>
<organism evidence="9 10">
    <name type="scientific">Gordonia humi</name>
    <dbReference type="NCBI Taxonomy" id="686429"/>
    <lineage>
        <taxon>Bacteria</taxon>
        <taxon>Bacillati</taxon>
        <taxon>Actinomycetota</taxon>
        <taxon>Actinomycetes</taxon>
        <taxon>Mycobacteriales</taxon>
        <taxon>Gordoniaceae</taxon>
        <taxon>Gordonia</taxon>
    </lineage>
</organism>
<feature type="transmembrane region" description="Helical" evidence="7">
    <location>
        <begin position="59"/>
        <end position="79"/>
    </location>
</feature>
<feature type="transmembrane region" description="Helical" evidence="7">
    <location>
        <begin position="262"/>
        <end position="285"/>
    </location>
</feature>
<keyword evidence="10" id="KW-1185">Reference proteome</keyword>
<protein>
    <submittedName>
        <fullName evidence="9">MFS family permease</fullName>
    </submittedName>
</protein>
<dbReference type="EMBL" id="JACIFP010000001">
    <property type="protein sequence ID" value="MBB4133905.1"/>
    <property type="molecule type" value="Genomic_DNA"/>
</dbReference>
<dbReference type="AlphaFoldDB" id="A0A840EM98"/>
<evidence type="ECO:0000256" key="4">
    <source>
        <dbReference type="ARBA" id="ARBA00022692"/>
    </source>
</evidence>
<evidence type="ECO:0000256" key="5">
    <source>
        <dbReference type="ARBA" id="ARBA00022989"/>
    </source>
</evidence>
<evidence type="ECO:0000256" key="6">
    <source>
        <dbReference type="ARBA" id="ARBA00023136"/>
    </source>
</evidence>
<dbReference type="GO" id="GO:0022857">
    <property type="term" value="F:transmembrane transporter activity"/>
    <property type="evidence" value="ECO:0007669"/>
    <property type="project" value="InterPro"/>
</dbReference>
<dbReference type="PANTHER" id="PTHR23517">
    <property type="entry name" value="RESISTANCE PROTEIN MDTM, PUTATIVE-RELATED-RELATED"/>
    <property type="match status" value="1"/>
</dbReference>
<keyword evidence="4 7" id="KW-0812">Transmembrane</keyword>
<dbReference type="InterPro" id="IPR005829">
    <property type="entry name" value="Sugar_transporter_CS"/>
</dbReference>
<name>A0A840EM98_9ACTN</name>
<proteinExistence type="predicted"/>
<keyword evidence="5 7" id="KW-1133">Transmembrane helix</keyword>
<feature type="transmembrane region" description="Helical" evidence="7">
    <location>
        <begin position="321"/>
        <end position="342"/>
    </location>
</feature>
<dbReference type="InterPro" id="IPR050171">
    <property type="entry name" value="MFS_Transporters"/>
</dbReference>
<keyword evidence="2" id="KW-0813">Transport</keyword>
<feature type="transmembrane region" description="Helical" evidence="7">
    <location>
        <begin position="297"/>
        <end position="315"/>
    </location>
</feature>
<dbReference type="PANTHER" id="PTHR23517:SF3">
    <property type="entry name" value="INTEGRAL MEMBRANE TRANSPORT PROTEIN"/>
    <property type="match status" value="1"/>
</dbReference>
<feature type="domain" description="Major facilitator superfamily (MFS) profile" evidence="8">
    <location>
        <begin position="21"/>
        <end position="408"/>
    </location>
</feature>
<feature type="transmembrane region" description="Helical" evidence="7">
    <location>
        <begin position="387"/>
        <end position="405"/>
    </location>
</feature>
<dbReference type="GO" id="GO:0005886">
    <property type="term" value="C:plasma membrane"/>
    <property type="evidence" value="ECO:0007669"/>
    <property type="project" value="UniProtKB-SubCell"/>
</dbReference>
<feature type="transmembrane region" description="Helical" evidence="7">
    <location>
        <begin position="117"/>
        <end position="134"/>
    </location>
</feature>
<dbReference type="Gene3D" id="1.20.1250.20">
    <property type="entry name" value="MFS general substrate transporter like domains"/>
    <property type="match status" value="1"/>
</dbReference>
<comment type="subcellular location">
    <subcellularLocation>
        <location evidence="1">Cell membrane</location>
        <topology evidence="1">Multi-pass membrane protein</topology>
    </subcellularLocation>
</comment>
<evidence type="ECO:0000256" key="1">
    <source>
        <dbReference type="ARBA" id="ARBA00004651"/>
    </source>
</evidence>
<dbReference type="InterPro" id="IPR020846">
    <property type="entry name" value="MFS_dom"/>
</dbReference>
<feature type="transmembrane region" description="Helical" evidence="7">
    <location>
        <begin position="182"/>
        <end position="200"/>
    </location>
</feature>
<dbReference type="PROSITE" id="PS00216">
    <property type="entry name" value="SUGAR_TRANSPORT_1"/>
    <property type="match status" value="1"/>
</dbReference>
<feature type="transmembrane region" description="Helical" evidence="7">
    <location>
        <begin position="229"/>
        <end position="250"/>
    </location>
</feature>
<feature type="transmembrane region" description="Helical" evidence="7">
    <location>
        <begin position="21"/>
        <end position="39"/>
    </location>
</feature>
<dbReference type="PROSITE" id="PS50850">
    <property type="entry name" value="MFS"/>
    <property type="match status" value="1"/>
</dbReference>
<dbReference type="Proteomes" id="UP000551501">
    <property type="component" value="Unassembled WGS sequence"/>
</dbReference>
<keyword evidence="6 7" id="KW-0472">Membrane</keyword>
<evidence type="ECO:0000259" key="8">
    <source>
        <dbReference type="PROSITE" id="PS50850"/>
    </source>
</evidence>
<feature type="transmembrane region" description="Helical" evidence="7">
    <location>
        <begin position="155"/>
        <end position="176"/>
    </location>
</feature>
<dbReference type="InterPro" id="IPR036259">
    <property type="entry name" value="MFS_trans_sf"/>
</dbReference>
<feature type="transmembrane region" description="Helical" evidence="7">
    <location>
        <begin position="91"/>
        <end position="111"/>
    </location>
</feature>
<feature type="transmembrane region" description="Helical" evidence="7">
    <location>
        <begin position="354"/>
        <end position="375"/>
    </location>
</feature>
<evidence type="ECO:0000313" key="10">
    <source>
        <dbReference type="Proteomes" id="UP000551501"/>
    </source>
</evidence>
<gene>
    <name evidence="9" type="ORF">BKA16_000457</name>
</gene>
<evidence type="ECO:0000256" key="7">
    <source>
        <dbReference type="SAM" id="Phobius"/>
    </source>
</evidence>
<dbReference type="InterPro" id="IPR011701">
    <property type="entry name" value="MFS"/>
</dbReference>
<accession>A0A840EM98</accession>
<dbReference type="SUPFAM" id="SSF103473">
    <property type="entry name" value="MFS general substrate transporter"/>
    <property type="match status" value="1"/>
</dbReference>
<evidence type="ECO:0000256" key="2">
    <source>
        <dbReference type="ARBA" id="ARBA00022448"/>
    </source>
</evidence>